<feature type="domain" description="Tyrosine-protein phosphatase" evidence="2">
    <location>
        <begin position="204"/>
        <end position="457"/>
    </location>
</feature>
<dbReference type="InterPro" id="IPR003595">
    <property type="entry name" value="Tyr_Pase_cat"/>
</dbReference>
<feature type="compositionally biased region" description="Basic residues" evidence="1">
    <location>
        <begin position="73"/>
        <end position="84"/>
    </location>
</feature>
<name>A0AAE9EVW3_CAEBR</name>
<feature type="compositionally biased region" description="Basic and acidic residues" evidence="1">
    <location>
        <begin position="42"/>
        <end position="62"/>
    </location>
</feature>
<dbReference type="Proteomes" id="UP000829354">
    <property type="component" value="Chromosome IV"/>
</dbReference>
<evidence type="ECO:0000256" key="1">
    <source>
        <dbReference type="SAM" id="MobiDB-lite"/>
    </source>
</evidence>
<dbReference type="Pfam" id="PF00102">
    <property type="entry name" value="Y_phosphatase"/>
    <property type="match status" value="1"/>
</dbReference>
<dbReference type="PROSITE" id="PS50055">
    <property type="entry name" value="TYR_PHOSPHATASE_PTP"/>
    <property type="match status" value="1"/>
</dbReference>
<feature type="domain" description="Tyrosine specific protein phosphatases" evidence="3">
    <location>
        <begin position="378"/>
        <end position="448"/>
    </location>
</feature>
<dbReference type="Gene3D" id="3.90.190.10">
    <property type="entry name" value="Protein tyrosine phosphatase superfamily"/>
    <property type="match status" value="1"/>
</dbReference>
<dbReference type="InterPro" id="IPR016130">
    <property type="entry name" value="Tyr_Pase_AS"/>
</dbReference>
<feature type="compositionally biased region" description="Pro residues" evidence="1">
    <location>
        <begin position="539"/>
        <end position="581"/>
    </location>
</feature>
<dbReference type="EMBL" id="CP092623">
    <property type="protein sequence ID" value="UMM29881.1"/>
    <property type="molecule type" value="Genomic_DNA"/>
</dbReference>
<keyword evidence="5" id="KW-1185">Reference proteome</keyword>
<dbReference type="CDD" id="cd00047">
    <property type="entry name" value="PTPc"/>
    <property type="match status" value="1"/>
</dbReference>
<feature type="compositionally biased region" description="Basic and acidic residues" evidence="1">
    <location>
        <begin position="107"/>
        <end position="118"/>
    </location>
</feature>
<feature type="region of interest" description="Disordered" evidence="1">
    <location>
        <begin position="516"/>
        <end position="611"/>
    </location>
</feature>
<dbReference type="SUPFAM" id="SSF52799">
    <property type="entry name" value="(Phosphotyrosine protein) phosphatases II"/>
    <property type="match status" value="1"/>
</dbReference>
<dbReference type="InterPro" id="IPR000242">
    <property type="entry name" value="PTP_cat"/>
</dbReference>
<reference evidence="4 5" key="1">
    <citation type="submission" date="2022-04" db="EMBL/GenBank/DDBJ databases">
        <title>Chromosome-level reference genomes for two strains of Caenorhabditis briggsae: an improved platform for comparative genomics.</title>
        <authorList>
            <person name="Stevens L."/>
            <person name="Andersen E."/>
        </authorList>
    </citation>
    <scope>NUCLEOTIDE SEQUENCE [LARGE SCALE GENOMIC DNA]</scope>
    <source>
        <strain evidence="4">VX34</strain>
        <tissue evidence="4">Whole-organism</tissue>
    </source>
</reference>
<dbReference type="PANTHER" id="PTHR46163:SF16">
    <property type="entry name" value="TYROSINE-PROTEIN PHOSPHATASE"/>
    <property type="match status" value="1"/>
</dbReference>
<gene>
    <name evidence="4" type="ORF">L5515_012015</name>
</gene>
<dbReference type="InterPro" id="IPR029021">
    <property type="entry name" value="Prot-tyrosine_phosphatase-like"/>
</dbReference>
<dbReference type="AlphaFoldDB" id="A0AAE9EVW3"/>
<accession>A0AAE9EVW3</accession>
<protein>
    <submittedName>
        <fullName evidence="4">Uncharacterized protein</fullName>
    </submittedName>
</protein>
<evidence type="ECO:0000313" key="5">
    <source>
        <dbReference type="Proteomes" id="UP000829354"/>
    </source>
</evidence>
<dbReference type="PANTHER" id="PTHR46163">
    <property type="entry name" value="TYROSINE-PROTEIN PHOSPHATASE-RELATED"/>
    <property type="match status" value="1"/>
</dbReference>
<dbReference type="PRINTS" id="PR00700">
    <property type="entry name" value="PRTYPHPHTASE"/>
</dbReference>
<evidence type="ECO:0000259" key="3">
    <source>
        <dbReference type="PROSITE" id="PS50056"/>
    </source>
</evidence>
<feature type="region of interest" description="Disordered" evidence="1">
    <location>
        <begin position="483"/>
        <end position="503"/>
    </location>
</feature>
<dbReference type="InterPro" id="IPR000387">
    <property type="entry name" value="Tyr_Pase_dom"/>
</dbReference>
<dbReference type="InterPro" id="IPR052782">
    <property type="entry name" value="Oocyte-zygote_transition_reg"/>
</dbReference>
<dbReference type="PROSITE" id="PS00383">
    <property type="entry name" value="TYR_PHOSPHATASE_1"/>
    <property type="match status" value="1"/>
</dbReference>
<dbReference type="GO" id="GO:0004725">
    <property type="term" value="F:protein tyrosine phosphatase activity"/>
    <property type="evidence" value="ECO:0007669"/>
    <property type="project" value="InterPro"/>
</dbReference>
<sequence length="611" mass="68737">MNTNKQVAKGARKSAQPSSNEHLKASSFQERSKYHQLAGSQEKLKTSGTNEKHQPKSGEKLKPQTSPDLPRKAPVKGKNGLKKRGSTEKRVKTTATKTISREEEDDKPVGLERKRSVEQQEFMEDTAKLARKPSMNALSETKVLLGKEKDKDKKKEDEMKMKKKEEEKEKEDEFASDPREDKEQRAEMIRKWASAVMLSTPPQLHKDYKSVSNETPEAECVNCYKYKDSNRYPNIPCWDRTRFLLPGDDNFYIHANYVKVCMKTDRFLCTQGPMENTVNDFWKMVIATESTSIVMLCSFLEGGIEKCCKYFSETVGMHELDEVKVFTEAVIEVPDASGKEKYFQRSLKIVVKSTGKEFKLNHYQWPSWPDQGMPDSCDLSLRILSSVRKDRQPIIVHCSAGVGRTGTLVLIESLISSLRHSKPQNPKDAFTLLRKDRAKSVQTLSQYVYAIRCVLEYFISKGLKKNEQEWAKFKETYAKVKAKKLKAKKDEKGKGRKNSLSQEISEPNLAIIVDPAAPKKPALPPGPFEVQTSDRGPAPDDPSTPPPMATPSPMPSPMPSPIPSPLTPPPPPPPSNAPPMIHPMFAPPDHQAIDITLTCPPPVSKSAMNNP</sequence>
<dbReference type="SMART" id="SM00404">
    <property type="entry name" value="PTPc_motif"/>
    <property type="match status" value="1"/>
</dbReference>
<proteinExistence type="predicted"/>
<feature type="compositionally biased region" description="Basic and acidic residues" evidence="1">
    <location>
        <begin position="145"/>
        <end position="185"/>
    </location>
</feature>
<evidence type="ECO:0000259" key="2">
    <source>
        <dbReference type="PROSITE" id="PS50055"/>
    </source>
</evidence>
<dbReference type="SMART" id="SM00194">
    <property type="entry name" value="PTPc"/>
    <property type="match status" value="1"/>
</dbReference>
<dbReference type="PROSITE" id="PS50056">
    <property type="entry name" value="TYR_PHOSPHATASE_2"/>
    <property type="match status" value="1"/>
</dbReference>
<feature type="region of interest" description="Disordered" evidence="1">
    <location>
        <begin position="1"/>
        <end position="185"/>
    </location>
</feature>
<organism evidence="4 5">
    <name type="scientific">Caenorhabditis briggsae</name>
    <dbReference type="NCBI Taxonomy" id="6238"/>
    <lineage>
        <taxon>Eukaryota</taxon>
        <taxon>Metazoa</taxon>
        <taxon>Ecdysozoa</taxon>
        <taxon>Nematoda</taxon>
        <taxon>Chromadorea</taxon>
        <taxon>Rhabditida</taxon>
        <taxon>Rhabditina</taxon>
        <taxon>Rhabditomorpha</taxon>
        <taxon>Rhabditoidea</taxon>
        <taxon>Rhabditidae</taxon>
        <taxon>Peloderinae</taxon>
        <taxon>Caenorhabditis</taxon>
    </lineage>
</organism>
<evidence type="ECO:0000313" key="4">
    <source>
        <dbReference type="EMBL" id="UMM29881.1"/>
    </source>
</evidence>